<feature type="coiled-coil region" evidence="1">
    <location>
        <begin position="540"/>
        <end position="634"/>
    </location>
</feature>
<protein>
    <submittedName>
        <fullName evidence="3">Uncharacterized protein</fullName>
    </submittedName>
</protein>
<evidence type="ECO:0000313" key="3">
    <source>
        <dbReference type="EMBL" id="GAB1252800.1"/>
    </source>
</evidence>
<sequence length="758" mass="77281">MAAQNAHENTEEIIDLTELIEKGEVPATDEAAPAATDDDQSGLHSHMRSLNEEGRQADAEIDDLLAQMEARDDSEDIPAEGEMPPADTDNIAAPQDDEPAFSGTGVAPDGHIVDPNEKLHMPGMGDVDNLLNSLDIPPQPPQRSTAAPSHRNADEAVDQMLDGLTGAACPTAARPETAANGTHADTPDVDELLAAGTVPEPVISDELEALLSASDPAAWHAAPAHAGKAANDAPGAATEERPTAQPAPTPPGSPAAAPQASAASGNDAAPLPDSGPETDTPFDPEALAADLDTLLAAVNPAPDIPGTGQPAVAKTGAEELDFDLDALLAAADAEERESAHTVAEKTDTPAGNTAQAAEQPAAQPEQVAPAAPAATKEAPQTIELPVTEPPAQPEATAQPMTQDATSGAPQAPLSDLDIDSLLAEAAGGAAAATAPLPGVTDATDAEAPPARQTEETLPTEQPHMGVSEEGVDSPDIAGNYDHTETIDTIGTAAATANAAEAPAETPYTENTEKPAATESTHVADAADAAAVADPPPAPVADVLAERLDQCEELLRQAEERASALESAMAEAREAAEQARALADEAREAAGLAQASAEEAQNTARAVGRDSARAVDEALQAARNAEETAGAAMQQGSAGPDTAEALAEALFEPGHPLHQRFMDAIQAAAAQAAQQAAQSALQETAGQAPASGPSEDPALAERLDNADLMLRGTSARLDSIEERLDGLEPRFNEQVEKSAAAAAARILREEIARLLESEA</sequence>
<feature type="compositionally biased region" description="Basic and acidic residues" evidence="2">
    <location>
        <begin position="111"/>
        <end position="120"/>
    </location>
</feature>
<feature type="compositionally biased region" description="Low complexity" evidence="2">
    <location>
        <begin position="26"/>
        <end position="35"/>
    </location>
</feature>
<evidence type="ECO:0000256" key="2">
    <source>
        <dbReference type="SAM" id="MobiDB-lite"/>
    </source>
</evidence>
<reference evidence="3 4" key="1">
    <citation type="journal article" date="2025" name="Int. J. Syst. Evol. Microbiol.">
        <title>Desulfovibrio falkowii sp. nov., Porphyromonas miyakawae sp. nov., Mediterraneibacter flintii sp. nov. and Owariibacterium komagatae gen. nov., sp. nov., isolated from human faeces.</title>
        <authorList>
            <person name="Hamaguchi T."/>
            <person name="Ohara M."/>
            <person name="Hisatomi A."/>
            <person name="Sekiguchi K."/>
            <person name="Takeda J.I."/>
            <person name="Ueyama J."/>
            <person name="Ito M."/>
            <person name="Nishiwaki H."/>
            <person name="Ogi T."/>
            <person name="Hirayama M."/>
            <person name="Ohkuma M."/>
            <person name="Sakamoto M."/>
            <person name="Ohno K."/>
        </authorList>
    </citation>
    <scope>NUCLEOTIDE SEQUENCE [LARGE SCALE GENOMIC DNA]</scope>
    <source>
        <strain evidence="3 4">13CB8C</strain>
    </source>
</reference>
<accession>A0ABQ0E502</accession>
<comment type="caution">
    <text evidence="3">The sequence shown here is derived from an EMBL/GenBank/DDBJ whole genome shotgun (WGS) entry which is preliminary data.</text>
</comment>
<organism evidence="3 4">
    <name type="scientific">Desulfovibrio falkowii</name>
    <dbReference type="NCBI Taxonomy" id="3136602"/>
    <lineage>
        <taxon>Bacteria</taxon>
        <taxon>Pseudomonadati</taxon>
        <taxon>Thermodesulfobacteriota</taxon>
        <taxon>Desulfovibrionia</taxon>
        <taxon>Desulfovibrionales</taxon>
        <taxon>Desulfovibrionaceae</taxon>
        <taxon>Desulfovibrio</taxon>
    </lineage>
</organism>
<keyword evidence="1" id="KW-0175">Coiled coil</keyword>
<proteinExistence type="predicted"/>
<dbReference type="EMBL" id="BAAFSG010000001">
    <property type="protein sequence ID" value="GAB1252800.1"/>
    <property type="molecule type" value="Genomic_DNA"/>
</dbReference>
<gene>
    <name evidence="3" type="ORF">Defa_02870</name>
</gene>
<feature type="region of interest" description="Disordered" evidence="2">
    <location>
        <begin position="24"/>
        <end position="58"/>
    </location>
</feature>
<feature type="region of interest" description="Disordered" evidence="2">
    <location>
        <begin position="677"/>
        <end position="697"/>
    </location>
</feature>
<evidence type="ECO:0000313" key="4">
    <source>
        <dbReference type="Proteomes" id="UP001628192"/>
    </source>
</evidence>
<feature type="compositionally biased region" description="Low complexity" evidence="2">
    <location>
        <begin position="496"/>
        <end position="509"/>
    </location>
</feature>
<feature type="region of interest" description="Disordered" evidence="2">
    <location>
        <begin position="70"/>
        <end position="200"/>
    </location>
</feature>
<feature type="compositionally biased region" description="Low complexity" evidence="2">
    <location>
        <begin position="254"/>
        <end position="270"/>
    </location>
</feature>
<feature type="compositionally biased region" description="Low complexity" evidence="2">
    <location>
        <begin position="353"/>
        <end position="381"/>
    </location>
</feature>
<feature type="region of interest" description="Disordered" evidence="2">
    <location>
        <begin position="496"/>
        <end position="518"/>
    </location>
</feature>
<feature type="compositionally biased region" description="Basic and acidic residues" evidence="2">
    <location>
        <begin position="49"/>
        <end position="58"/>
    </location>
</feature>
<feature type="compositionally biased region" description="Low complexity" evidence="2">
    <location>
        <begin position="421"/>
        <end position="438"/>
    </location>
</feature>
<feature type="compositionally biased region" description="Low complexity" evidence="2">
    <location>
        <begin position="286"/>
        <end position="297"/>
    </location>
</feature>
<dbReference type="RefSeq" id="WP_407844016.1">
    <property type="nucleotide sequence ID" value="NZ_BAAFSG010000001.1"/>
</dbReference>
<dbReference type="Proteomes" id="UP001628192">
    <property type="component" value="Unassembled WGS sequence"/>
</dbReference>
<keyword evidence="4" id="KW-1185">Reference proteome</keyword>
<evidence type="ECO:0000256" key="1">
    <source>
        <dbReference type="SAM" id="Coils"/>
    </source>
</evidence>
<feature type="compositionally biased region" description="Low complexity" evidence="2">
    <location>
        <begin position="217"/>
        <end position="237"/>
    </location>
</feature>
<name>A0ABQ0E502_9BACT</name>
<feature type="region of interest" description="Disordered" evidence="2">
    <location>
        <begin position="217"/>
        <end position="311"/>
    </location>
</feature>
<feature type="compositionally biased region" description="Low complexity" evidence="2">
    <location>
        <begin position="393"/>
        <end position="402"/>
    </location>
</feature>
<feature type="compositionally biased region" description="Basic and acidic residues" evidence="2">
    <location>
        <begin position="336"/>
        <end position="347"/>
    </location>
</feature>
<feature type="region of interest" description="Disordered" evidence="2">
    <location>
        <begin position="328"/>
        <end position="482"/>
    </location>
</feature>